<evidence type="ECO:0000313" key="1">
    <source>
        <dbReference type="EMBL" id="WUP73958.1"/>
    </source>
</evidence>
<organism evidence="1 2">
    <name type="scientific">Microbispora hainanensis</name>
    <dbReference type="NCBI Taxonomy" id="568844"/>
    <lineage>
        <taxon>Bacteria</taxon>
        <taxon>Bacillati</taxon>
        <taxon>Actinomycetota</taxon>
        <taxon>Actinomycetes</taxon>
        <taxon>Streptosporangiales</taxon>
        <taxon>Streptosporangiaceae</taxon>
        <taxon>Microbispora</taxon>
    </lineage>
</organism>
<proteinExistence type="predicted"/>
<dbReference type="Proteomes" id="UP001432011">
    <property type="component" value="Chromosome"/>
</dbReference>
<name>A0ABZ1SP34_9ACTN</name>
<accession>A0ABZ1SP34</accession>
<reference evidence="1" key="1">
    <citation type="submission" date="2022-10" db="EMBL/GenBank/DDBJ databases">
        <title>The complete genomes of actinobacterial strains from the NBC collection.</title>
        <authorList>
            <person name="Joergensen T.S."/>
            <person name="Alvarez Arevalo M."/>
            <person name="Sterndorff E.B."/>
            <person name="Faurdal D."/>
            <person name="Vuksanovic O."/>
            <person name="Mourched A.-S."/>
            <person name="Charusanti P."/>
            <person name="Shaw S."/>
            <person name="Blin K."/>
            <person name="Weber T."/>
        </authorList>
    </citation>
    <scope>NUCLEOTIDE SEQUENCE</scope>
    <source>
        <strain evidence="1">NBC_00254</strain>
    </source>
</reference>
<protein>
    <submittedName>
        <fullName evidence="1">Uncharacterized protein</fullName>
    </submittedName>
</protein>
<dbReference type="RefSeq" id="WP_147944123.1">
    <property type="nucleotide sequence ID" value="NZ_CP108085.1"/>
</dbReference>
<sequence>MRGGVRTRSGPSLIGGKVLTTPSYAVTKDSHGVVLVTIRDFRDVAGLRKQLRDLGVPAVVDYVPAGKRCRGPRGSNVENIPRGLYTTPMNIPGEKEGWQMRIDTRLFEPGQTIVWTVTAMPDGGSSTSTILMNDPVTPCVLVPGETRDNVIKE</sequence>
<gene>
    <name evidence="1" type="ORF">OG913_31950</name>
</gene>
<keyword evidence="2" id="KW-1185">Reference proteome</keyword>
<evidence type="ECO:0000313" key="2">
    <source>
        <dbReference type="Proteomes" id="UP001432011"/>
    </source>
</evidence>
<dbReference type="EMBL" id="CP108085">
    <property type="protein sequence ID" value="WUP73958.1"/>
    <property type="molecule type" value="Genomic_DNA"/>
</dbReference>